<gene>
    <name evidence="1" type="ORF">GCM10022402_43010</name>
</gene>
<protein>
    <recommendedName>
        <fullName evidence="3">Thioredoxin family protein</fullName>
    </recommendedName>
</protein>
<accession>A0ABP7GAH7</accession>
<sequence length="103" mass="11143">MKVELLYFSGCANWRVARERLAHALQLTGHTDQRIELVVVVTEEQAQQLRFPGSPTIRIGGGDLFPRPEQRPGLSCRLYATAEGVDGAPSLAQLVEAVGGACP</sequence>
<dbReference type="EMBL" id="BAABDD010000031">
    <property type="protein sequence ID" value="GAA3760520.1"/>
    <property type="molecule type" value="Genomic_DNA"/>
</dbReference>
<dbReference type="Proteomes" id="UP001500908">
    <property type="component" value="Unassembled WGS sequence"/>
</dbReference>
<keyword evidence="2" id="KW-1185">Reference proteome</keyword>
<proteinExistence type="predicted"/>
<evidence type="ECO:0000313" key="2">
    <source>
        <dbReference type="Proteomes" id="UP001500908"/>
    </source>
</evidence>
<name>A0ABP7GAH7_9ACTN</name>
<comment type="caution">
    <text evidence="1">The sequence shown here is derived from an EMBL/GenBank/DDBJ whole genome shotgun (WGS) entry which is preliminary data.</text>
</comment>
<reference evidence="2" key="1">
    <citation type="journal article" date="2019" name="Int. J. Syst. Evol. Microbiol.">
        <title>The Global Catalogue of Microorganisms (GCM) 10K type strain sequencing project: providing services to taxonomists for standard genome sequencing and annotation.</title>
        <authorList>
            <consortium name="The Broad Institute Genomics Platform"/>
            <consortium name="The Broad Institute Genome Sequencing Center for Infectious Disease"/>
            <person name="Wu L."/>
            <person name="Ma J."/>
        </authorList>
    </citation>
    <scope>NUCLEOTIDE SEQUENCE [LARGE SCALE GENOMIC DNA]</scope>
    <source>
        <strain evidence="2">JCM 17137</strain>
    </source>
</reference>
<organism evidence="1 2">
    <name type="scientific">Salinactinospora qingdaonensis</name>
    <dbReference type="NCBI Taxonomy" id="702744"/>
    <lineage>
        <taxon>Bacteria</taxon>
        <taxon>Bacillati</taxon>
        <taxon>Actinomycetota</taxon>
        <taxon>Actinomycetes</taxon>
        <taxon>Streptosporangiales</taxon>
        <taxon>Nocardiopsidaceae</taxon>
        <taxon>Salinactinospora</taxon>
    </lineage>
</organism>
<dbReference type="RefSeq" id="WP_344975525.1">
    <property type="nucleotide sequence ID" value="NZ_BAABDD010000031.1"/>
</dbReference>
<evidence type="ECO:0000313" key="1">
    <source>
        <dbReference type="EMBL" id="GAA3760520.1"/>
    </source>
</evidence>
<evidence type="ECO:0008006" key="3">
    <source>
        <dbReference type="Google" id="ProtNLM"/>
    </source>
</evidence>